<dbReference type="SUPFAM" id="SSF48452">
    <property type="entry name" value="TPR-like"/>
    <property type="match status" value="1"/>
</dbReference>
<sequence length="478" mass="53704">MKKYIILLIATLGFASCNKDLSEINTNPNSPIDAQPSLLFRKVLFDYGEQMSFEGFDAGNLLGQYFTMIDFNNFDRHALAEPLYAGNPWPILFRNLRDNEIILQKANENNIFLVYKGPALVMKAYMTAALTDLYGDVPYSEALQGKFEIFSPKYDKQEDIYNGPNGILKNLENAITAMESYNGAAKLDGDIVYSGNLQNWIRFANSLRIKYLMRISDKVNVAAQLQSIYTNGKYIGANSQNAVFKFSASPPNNFRITTARAGDYNLYIMSKTAEEIFKNYNDPRISLFYRPTATNSVNFTGLQNGPDAASSPVTLANYSLTGRIFREDGVNLKYNYSTAWETNFFLAEAAQKGLITASAKALYDLGVTQGFEYWNVTMPTSYLTVGTAVFNPASADAIKQIITQKWIPNTINGYEGWIEYRRTGFPVLKPVLASRNNGIYPVRMPYPQEESTLNVDNYKTAATATNNNSINAKVWWDN</sequence>
<reference evidence="1 2" key="1">
    <citation type="submission" date="2019-04" db="EMBL/GenBank/DDBJ databases">
        <title>Pedobacter sp. AR-3-17 sp. nov., isolated from Arctic soil.</title>
        <authorList>
            <person name="Dahal R.H."/>
            <person name="Kim D.-U."/>
        </authorList>
    </citation>
    <scope>NUCLEOTIDE SEQUENCE [LARGE SCALE GENOMIC DNA]</scope>
    <source>
        <strain evidence="1 2">AR-3-17</strain>
    </source>
</reference>
<evidence type="ECO:0000313" key="1">
    <source>
        <dbReference type="EMBL" id="TKB96690.1"/>
    </source>
</evidence>
<gene>
    <name evidence="1" type="ORF">FA046_11405</name>
</gene>
<dbReference type="Proteomes" id="UP000308181">
    <property type="component" value="Unassembled WGS sequence"/>
</dbReference>
<dbReference type="OrthoDB" id="9766256at2"/>
<dbReference type="PROSITE" id="PS51257">
    <property type="entry name" value="PROKAR_LIPOPROTEIN"/>
    <property type="match status" value="1"/>
</dbReference>
<name>A0A4V5NWX0_9SPHI</name>
<proteinExistence type="predicted"/>
<keyword evidence="1" id="KW-0449">Lipoprotein</keyword>
<dbReference type="Pfam" id="PF12771">
    <property type="entry name" value="SusD-like_2"/>
    <property type="match status" value="1"/>
</dbReference>
<dbReference type="AlphaFoldDB" id="A0A4V5NWX0"/>
<organism evidence="1 2">
    <name type="scientific">Pedobacter cryophilus</name>
    <dbReference type="NCBI Taxonomy" id="2571271"/>
    <lineage>
        <taxon>Bacteria</taxon>
        <taxon>Pseudomonadati</taxon>
        <taxon>Bacteroidota</taxon>
        <taxon>Sphingobacteriia</taxon>
        <taxon>Sphingobacteriales</taxon>
        <taxon>Sphingobacteriaceae</taxon>
        <taxon>Pedobacter</taxon>
    </lineage>
</organism>
<dbReference type="InterPro" id="IPR011990">
    <property type="entry name" value="TPR-like_helical_dom_sf"/>
</dbReference>
<comment type="caution">
    <text evidence="1">The sequence shown here is derived from an EMBL/GenBank/DDBJ whole genome shotgun (WGS) entry which is preliminary data.</text>
</comment>
<protein>
    <submittedName>
        <fullName evidence="1">SusD/RagB family nutrient-binding outer membrane lipoprotein</fullName>
    </submittedName>
</protein>
<dbReference type="Gene3D" id="1.25.40.390">
    <property type="match status" value="1"/>
</dbReference>
<evidence type="ECO:0000313" key="2">
    <source>
        <dbReference type="Proteomes" id="UP000308181"/>
    </source>
</evidence>
<dbReference type="RefSeq" id="WP_136826653.1">
    <property type="nucleotide sequence ID" value="NZ_SWBP01000004.1"/>
</dbReference>
<keyword evidence="2" id="KW-1185">Reference proteome</keyword>
<dbReference type="InterPro" id="IPR041662">
    <property type="entry name" value="SusD-like_2"/>
</dbReference>
<dbReference type="EMBL" id="SWBP01000004">
    <property type="protein sequence ID" value="TKB96690.1"/>
    <property type="molecule type" value="Genomic_DNA"/>
</dbReference>
<accession>A0A4V5NWX0</accession>